<keyword evidence="11" id="KW-1185">Reference proteome</keyword>
<evidence type="ECO:0000256" key="6">
    <source>
        <dbReference type="ARBA" id="ARBA00023136"/>
    </source>
</evidence>
<feature type="transmembrane region" description="Helical" evidence="8">
    <location>
        <begin position="139"/>
        <end position="157"/>
    </location>
</feature>
<name>A0A9Q8ZJT9_CURCL</name>
<keyword evidence="5 8" id="KW-1133">Transmembrane helix</keyword>
<dbReference type="Proteomes" id="UP001056012">
    <property type="component" value="Chromosome 8"/>
</dbReference>
<feature type="transmembrane region" description="Helical" evidence="8">
    <location>
        <begin position="432"/>
        <end position="453"/>
    </location>
</feature>
<dbReference type="SUPFAM" id="SSF103473">
    <property type="entry name" value="MFS general substrate transporter"/>
    <property type="match status" value="1"/>
</dbReference>
<dbReference type="InterPro" id="IPR011701">
    <property type="entry name" value="MFS"/>
</dbReference>
<dbReference type="PANTHER" id="PTHR23511:SF4">
    <property type="entry name" value="MAJOR FACILITATOR SUPERFAMILY (MFS) PROFILE DOMAIN-CONTAINING PROTEIN"/>
    <property type="match status" value="1"/>
</dbReference>
<dbReference type="PANTHER" id="PTHR23511">
    <property type="entry name" value="SYNAPTIC VESICLE GLYCOPROTEIN 2"/>
    <property type="match status" value="1"/>
</dbReference>
<dbReference type="PROSITE" id="PS50850">
    <property type="entry name" value="MFS"/>
    <property type="match status" value="1"/>
</dbReference>
<evidence type="ECO:0000256" key="5">
    <source>
        <dbReference type="ARBA" id="ARBA00022989"/>
    </source>
</evidence>
<evidence type="ECO:0000256" key="8">
    <source>
        <dbReference type="SAM" id="Phobius"/>
    </source>
</evidence>
<keyword evidence="3" id="KW-0813">Transport</keyword>
<dbReference type="FunFam" id="1.20.1250.20:FF:000171">
    <property type="entry name" value="MFS general substrate transporter"/>
    <property type="match status" value="1"/>
</dbReference>
<dbReference type="CDD" id="cd17316">
    <property type="entry name" value="MFS_SV2_like"/>
    <property type="match status" value="1"/>
</dbReference>
<feature type="transmembrane region" description="Helical" evidence="8">
    <location>
        <begin position="505"/>
        <end position="526"/>
    </location>
</feature>
<dbReference type="InterPro" id="IPR036259">
    <property type="entry name" value="MFS_trans_sf"/>
</dbReference>
<feature type="transmembrane region" description="Helical" evidence="8">
    <location>
        <begin position="109"/>
        <end position="130"/>
    </location>
</feature>
<comment type="subcellular location">
    <subcellularLocation>
        <location evidence="1">Membrane</location>
        <topology evidence="1">Multi-pass membrane protein</topology>
    </subcellularLocation>
</comment>
<dbReference type="AlphaFoldDB" id="A0A9Q8ZJT9"/>
<evidence type="ECO:0000256" key="1">
    <source>
        <dbReference type="ARBA" id="ARBA00004141"/>
    </source>
</evidence>
<feature type="domain" description="Major facilitator superfamily (MFS) profile" evidence="9">
    <location>
        <begin position="73"/>
        <end position="529"/>
    </location>
</feature>
<protein>
    <recommendedName>
        <fullName evidence="9">Major facilitator superfamily (MFS) profile domain-containing protein</fullName>
    </recommendedName>
</protein>
<feature type="transmembrane region" description="Helical" evidence="8">
    <location>
        <begin position="382"/>
        <end position="400"/>
    </location>
</feature>
<evidence type="ECO:0000256" key="4">
    <source>
        <dbReference type="ARBA" id="ARBA00022692"/>
    </source>
</evidence>
<comment type="similarity">
    <text evidence="2">Belongs to the major facilitator superfamily.</text>
</comment>
<gene>
    <name evidence="10" type="ORF">yc1106_10093</name>
</gene>
<evidence type="ECO:0000313" key="11">
    <source>
        <dbReference type="Proteomes" id="UP001056012"/>
    </source>
</evidence>
<feature type="transmembrane region" description="Helical" evidence="8">
    <location>
        <begin position="237"/>
        <end position="256"/>
    </location>
</feature>
<feature type="transmembrane region" description="Helical" evidence="8">
    <location>
        <begin position="76"/>
        <end position="97"/>
    </location>
</feature>
<reference evidence="10" key="1">
    <citation type="submission" date="2021-12" db="EMBL/GenBank/DDBJ databases">
        <title>Curvularia clavata genome.</title>
        <authorList>
            <person name="Cao Y."/>
        </authorList>
    </citation>
    <scope>NUCLEOTIDE SEQUENCE</scope>
    <source>
        <strain evidence="10">Yc1106</strain>
    </source>
</reference>
<keyword evidence="6 8" id="KW-0472">Membrane</keyword>
<proteinExistence type="inferred from homology"/>
<evidence type="ECO:0000256" key="7">
    <source>
        <dbReference type="SAM" id="MobiDB-lite"/>
    </source>
</evidence>
<dbReference type="EMBL" id="CP089281">
    <property type="protein sequence ID" value="USP82819.1"/>
    <property type="molecule type" value="Genomic_DNA"/>
</dbReference>
<feature type="region of interest" description="Disordered" evidence="7">
    <location>
        <begin position="1"/>
        <end position="32"/>
    </location>
</feature>
<feature type="transmembrane region" description="Helical" evidence="8">
    <location>
        <begin position="339"/>
        <end position="362"/>
    </location>
</feature>
<dbReference type="Pfam" id="PF07690">
    <property type="entry name" value="MFS_1"/>
    <property type="match status" value="1"/>
</dbReference>
<dbReference type="GO" id="GO:0022857">
    <property type="term" value="F:transmembrane transporter activity"/>
    <property type="evidence" value="ECO:0007669"/>
    <property type="project" value="InterPro"/>
</dbReference>
<keyword evidence="4 8" id="KW-0812">Transmembrane</keyword>
<feature type="transmembrane region" description="Helical" evidence="8">
    <location>
        <begin position="407"/>
        <end position="426"/>
    </location>
</feature>
<evidence type="ECO:0000256" key="3">
    <source>
        <dbReference type="ARBA" id="ARBA00022448"/>
    </source>
</evidence>
<evidence type="ECO:0000256" key="2">
    <source>
        <dbReference type="ARBA" id="ARBA00008335"/>
    </source>
</evidence>
<accession>A0A9Q8ZJT9</accession>
<sequence length="534" mass="58912">MDVPIKTGDDQMLERDAEHGHTTHPYDDTSSLGKDDILQLEHTDPVLNAKMHLVNNAIDEASLSDTHSNPVTNVKLFILNGFGYAVDSLILLIQSIIAGQAALEFHPSYANGLTIAAYVGMLTGALFWGLTADIMGRKIAFNVSLLICSIFAIVAGASPNWEVLGLFVCLSAFGGGGNLVLDTAVFLEYLPSYRQWMLTLMAAWWAWAFIPNFSCTDPSVDPSAPPCTKANNKGWRYVWYAAGSLVFVMSILRITVIRLQETPKFLVGEGRDAECVEILQFIAKKYNRPCSLTLERMQECGTIQRAVAREGKSKWGFGEVMMHLRGLYATKRIGISTSLIWLSWTLIGLAYPLYNVFLPAYLASRGAAFGQPSPYITWRNYTLVNFSGIWGPVLAGWMCSTKLGRKYTMVIGALITMAFFFAYTQVRTATQNVAFTCIINFCLNIYYGTLYAYTPEVLPSAHRGTGNGIAIGWNRIMGILSAVIATVSDRLELFTNAKWQTGTAVPIYICAALYIFMAGIAAVFPFEPYGKRSS</sequence>
<evidence type="ECO:0000313" key="10">
    <source>
        <dbReference type="EMBL" id="USP82819.1"/>
    </source>
</evidence>
<organism evidence="10 11">
    <name type="scientific">Curvularia clavata</name>
    <dbReference type="NCBI Taxonomy" id="95742"/>
    <lineage>
        <taxon>Eukaryota</taxon>
        <taxon>Fungi</taxon>
        <taxon>Dikarya</taxon>
        <taxon>Ascomycota</taxon>
        <taxon>Pezizomycotina</taxon>
        <taxon>Dothideomycetes</taxon>
        <taxon>Pleosporomycetidae</taxon>
        <taxon>Pleosporales</taxon>
        <taxon>Pleosporineae</taxon>
        <taxon>Pleosporaceae</taxon>
        <taxon>Curvularia</taxon>
    </lineage>
</organism>
<dbReference type="GO" id="GO:0016020">
    <property type="term" value="C:membrane"/>
    <property type="evidence" value="ECO:0007669"/>
    <property type="project" value="UniProtKB-SubCell"/>
</dbReference>
<dbReference type="InterPro" id="IPR020846">
    <property type="entry name" value="MFS_dom"/>
</dbReference>
<dbReference type="VEuPathDB" id="FungiDB:yc1106_10093"/>
<feature type="transmembrane region" description="Helical" evidence="8">
    <location>
        <begin position="193"/>
        <end position="210"/>
    </location>
</feature>
<evidence type="ECO:0000259" key="9">
    <source>
        <dbReference type="PROSITE" id="PS50850"/>
    </source>
</evidence>
<dbReference type="Gene3D" id="1.20.1250.20">
    <property type="entry name" value="MFS general substrate transporter like domains"/>
    <property type="match status" value="1"/>
</dbReference>
<feature type="transmembrane region" description="Helical" evidence="8">
    <location>
        <begin position="163"/>
        <end position="181"/>
    </location>
</feature>
<feature type="transmembrane region" description="Helical" evidence="8">
    <location>
        <begin position="465"/>
        <end position="485"/>
    </location>
</feature>
<feature type="compositionally biased region" description="Basic and acidic residues" evidence="7">
    <location>
        <begin position="7"/>
        <end position="32"/>
    </location>
</feature>
<dbReference type="OrthoDB" id="3936150at2759"/>